<evidence type="ECO:0000313" key="1">
    <source>
        <dbReference type="EMBL" id="GMG38280.1"/>
    </source>
</evidence>
<dbReference type="InterPro" id="IPR052765">
    <property type="entry name" value="PGM-Related"/>
</dbReference>
<comment type="caution">
    <text evidence="1">The sequence shown here is derived from an EMBL/GenBank/DDBJ whole genome shotgun (WGS) entry which is preliminary data.</text>
</comment>
<dbReference type="SUPFAM" id="SSF53254">
    <property type="entry name" value="Phosphoglycerate mutase-like"/>
    <property type="match status" value="1"/>
</dbReference>
<keyword evidence="2" id="KW-1185">Reference proteome</keyword>
<dbReference type="PANTHER" id="PTHR46192">
    <property type="entry name" value="BROAD-RANGE ACID PHOSPHATASE DET1"/>
    <property type="match status" value="1"/>
</dbReference>
<protein>
    <submittedName>
        <fullName evidence="1">Unnamed protein product</fullName>
    </submittedName>
</protein>
<dbReference type="OrthoDB" id="10261749at2759"/>
<dbReference type="InterPro" id="IPR029033">
    <property type="entry name" value="His_PPase_superfam"/>
</dbReference>
<name>A0A9W7DGD3_AMBMO</name>
<dbReference type="Gene3D" id="3.40.50.1240">
    <property type="entry name" value="Phosphoglycerate mutase-like"/>
    <property type="match status" value="1"/>
</dbReference>
<dbReference type="Proteomes" id="UP001165063">
    <property type="component" value="Unassembled WGS sequence"/>
</dbReference>
<dbReference type="InterPro" id="IPR013078">
    <property type="entry name" value="His_Pase_superF_clade-1"/>
</dbReference>
<organism evidence="1 2">
    <name type="scientific">Ambrosiozyma monospora</name>
    <name type="common">Yeast</name>
    <name type="synonym">Endomycopsis monosporus</name>
    <dbReference type="NCBI Taxonomy" id="43982"/>
    <lineage>
        <taxon>Eukaryota</taxon>
        <taxon>Fungi</taxon>
        <taxon>Dikarya</taxon>
        <taxon>Ascomycota</taxon>
        <taxon>Saccharomycotina</taxon>
        <taxon>Pichiomycetes</taxon>
        <taxon>Pichiales</taxon>
        <taxon>Pichiaceae</taxon>
        <taxon>Ambrosiozyma</taxon>
    </lineage>
</organism>
<accession>A0A9W7DGD3</accession>
<dbReference type="Pfam" id="PF00300">
    <property type="entry name" value="His_Phos_1"/>
    <property type="match status" value="1"/>
</dbReference>
<evidence type="ECO:0000313" key="2">
    <source>
        <dbReference type="Proteomes" id="UP001165063"/>
    </source>
</evidence>
<dbReference type="EMBL" id="BSXU01002533">
    <property type="protein sequence ID" value="GMG38280.1"/>
    <property type="molecule type" value="Genomic_DNA"/>
</dbReference>
<gene>
    <name evidence="1" type="ORF">Amon01_000492700</name>
</gene>
<dbReference type="AlphaFoldDB" id="A0A9W7DGD3"/>
<reference evidence="1" key="1">
    <citation type="submission" date="2023-04" db="EMBL/GenBank/DDBJ databases">
        <title>Ambrosiozyma monospora NBRC 1965.</title>
        <authorList>
            <person name="Ichikawa N."/>
            <person name="Sato H."/>
            <person name="Tonouchi N."/>
        </authorList>
    </citation>
    <scope>NUCLEOTIDE SEQUENCE</scope>
    <source>
        <strain evidence="1">NBRC 1965</strain>
    </source>
</reference>
<proteinExistence type="predicted"/>
<sequence length="190" mass="22541">MREQDFGNFQGSAQEMEDMWNERAEYGHFFYRIPHGESAADVYDRCASFNETLFRQFNKENFPSVLVLVTHGIWARVFLTKWFRWSVEYFEDLQNVPHCKLIRMERQDEHNQKYKLIDTLARWSDMKRPEWPAAGGEAMLDEMSETEESTAELTSLKLKRRFDRLKCRKKPSHIDAMQSDRGSIDGALTE</sequence>